<evidence type="ECO:0000313" key="5">
    <source>
        <dbReference type="Proteomes" id="UP001592528"/>
    </source>
</evidence>
<dbReference type="Gene3D" id="1.10.10.10">
    <property type="entry name" value="Winged helix-like DNA-binding domain superfamily/Winged helix DNA-binding domain"/>
    <property type="match status" value="1"/>
</dbReference>
<evidence type="ECO:0000256" key="2">
    <source>
        <dbReference type="ARBA" id="ARBA00023163"/>
    </source>
</evidence>
<dbReference type="PROSITE" id="PS50921">
    <property type="entry name" value="ANTAR"/>
    <property type="match status" value="1"/>
</dbReference>
<dbReference type="InterPro" id="IPR036388">
    <property type="entry name" value="WH-like_DNA-bd_sf"/>
</dbReference>
<dbReference type="InterPro" id="IPR003018">
    <property type="entry name" value="GAF"/>
</dbReference>
<feature type="domain" description="ANTAR" evidence="3">
    <location>
        <begin position="164"/>
        <end position="225"/>
    </location>
</feature>
<organism evidence="4 5">
    <name type="scientific">Streptacidiphilus cavernicola</name>
    <dbReference type="NCBI Taxonomy" id="3342716"/>
    <lineage>
        <taxon>Bacteria</taxon>
        <taxon>Bacillati</taxon>
        <taxon>Actinomycetota</taxon>
        <taxon>Actinomycetes</taxon>
        <taxon>Kitasatosporales</taxon>
        <taxon>Streptomycetaceae</taxon>
        <taxon>Streptacidiphilus</taxon>
    </lineage>
</organism>
<dbReference type="SMART" id="SM01012">
    <property type="entry name" value="ANTAR"/>
    <property type="match status" value="1"/>
</dbReference>
<dbReference type="RefSeq" id="WP_063757471.1">
    <property type="nucleotide sequence ID" value="NZ_JBHEZZ010000005.1"/>
</dbReference>
<keyword evidence="5" id="KW-1185">Reference proteome</keyword>
<dbReference type="InterPro" id="IPR005561">
    <property type="entry name" value="ANTAR"/>
</dbReference>
<evidence type="ECO:0000259" key="3">
    <source>
        <dbReference type="PROSITE" id="PS50921"/>
    </source>
</evidence>
<reference evidence="4 5" key="1">
    <citation type="submission" date="2024-09" db="EMBL/GenBank/DDBJ databases">
        <authorList>
            <person name="Lee S.D."/>
        </authorList>
    </citation>
    <scope>NUCLEOTIDE SEQUENCE [LARGE SCALE GENOMIC DNA]</scope>
    <source>
        <strain evidence="4 5">N1-5</strain>
    </source>
</reference>
<dbReference type="Pfam" id="PF13185">
    <property type="entry name" value="GAF_2"/>
    <property type="match status" value="1"/>
</dbReference>
<keyword evidence="1" id="KW-0805">Transcription regulation</keyword>
<proteinExistence type="predicted"/>
<evidence type="ECO:0000313" key="4">
    <source>
        <dbReference type="EMBL" id="MFC1402087.1"/>
    </source>
</evidence>
<dbReference type="PIRSF" id="PIRSF036625">
    <property type="entry name" value="GAF_ANTAR"/>
    <property type="match status" value="1"/>
</dbReference>
<protein>
    <submittedName>
        <fullName evidence="4">GAF and ANTAR domain-containing protein</fullName>
    </submittedName>
</protein>
<gene>
    <name evidence="4" type="ORF">ACEZDJ_12395</name>
</gene>
<dbReference type="Gene3D" id="3.30.450.40">
    <property type="match status" value="1"/>
</dbReference>
<dbReference type="InterPro" id="IPR029016">
    <property type="entry name" value="GAF-like_dom_sf"/>
</dbReference>
<accession>A0ABV6UKU7</accession>
<dbReference type="SMART" id="SM00065">
    <property type="entry name" value="GAF"/>
    <property type="match status" value="1"/>
</dbReference>
<keyword evidence="2" id="KW-0804">Transcription</keyword>
<name>A0ABV6UKU7_9ACTN</name>
<dbReference type="SUPFAM" id="SSF55781">
    <property type="entry name" value="GAF domain-like"/>
    <property type="match status" value="1"/>
</dbReference>
<dbReference type="Pfam" id="PF03861">
    <property type="entry name" value="ANTAR"/>
    <property type="match status" value="1"/>
</dbReference>
<evidence type="ECO:0000256" key="1">
    <source>
        <dbReference type="ARBA" id="ARBA00023015"/>
    </source>
</evidence>
<dbReference type="Proteomes" id="UP001592528">
    <property type="component" value="Unassembled WGS sequence"/>
</dbReference>
<sequence length="246" mass="26019">MSRPPQSGVPAAVLWSRTARALHAPGSVAGTLEAVAALAHSIVPGADFAGVTVLERDGALQGRAATAPVVQELDRLQGELGEGPCLEAARETTVLRIQDMDSERRWPGFASHAKGLGIVSMISCTLAISRGPRASLNLHAARRGAFDDEAAQLAAVYADQAGLALSRALAVESLHRSMEGRQVIGEATGILMERHRSGSEAAFAELVGASQRLNVKLREIALQVVRTGQEPGDLELRDFPDRPRQA</sequence>
<dbReference type="EMBL" id="JBHEZZ010000005">
    <property type="protein sequence ID" value="MFC1402087.1"/>
    <property type="molecule type" value="Genomic_DNA"/>
</dbReference>
<dbReference type="InterPro" id="IPR012074">
    <property type="entry name" value="GAF_ANTAR"/>
</dbReference>
<comment type="caution">
    <text evidence="4">The sequence shown here is derived from an EMBL/GenBank/DDBJ whole genome shotgun (WGS) entry which is preliminary data.</text>
</comment>